<name>A0A0A1F626_9BURK</name>
<keyword evidence="2" id="KW-1185">Reference proteome</keyword>
<dbReference type="AlphaFoldDB" id="A0A0A1F626"/>
<reference evidence="2" key="1">
    <citation type="journal article" date="2014" name="Soil Biol. Biochem.">
        <title>Structure and function of bacterial communities in ageing soils: Insights from the Mendocino ecological staircase.</title>
        <authorList>
            <person name="Uroz S."/>
            <person name="Tech J.J."/>
            <person name="Sawaya N.A."/>
            <person name="Frey-Klett P."/>
            <person name="Leveau J.H.J."/>
        </authorList>
    </citation>
    <scope>NUCLEOTIDE SEQUENCE [LARGE SCALE GENOMIC DNA]</scope>
    <source>
        <strain evidence="2">Cal35</strain>
    </source>
</reference>
<dbReference type="Proteomes" id="UP000030302">
    <property type="component" value="Chromosome"/>
</dbReference>
<accession>A0A0A1F626</accession>
<dbReference type="KEGG" id="care:LT85_1005"/>
<gene>
    <name evidence="1" type="ORF">LT85_1005</name>
</gene>
<dbReference type="STRING" id="279058.LT85_1005"/>
<organism evidence="1 2">
    <name type="scientific">Collimonas arenae</name>
    <dbReference type="NCBI Taxonomy" id="279058"/>
    <lineage>
        <taxon>Bacteria</taxon>
        <taxon>Pseudomonadati</taxon>
        <taxon>Pseudomonadota</taxon>
        <taxon>Betaproteobacteria</taxon>
        <taxon>Burkholderiales</taxon>
        <taxon>Oxalobacteraceae</taxon>
        <taxon>Collimonas</taxon>
    </lineage>
</organism>
<dbReference type="HOGENOM" id="CLU_1793169_0_0_4"/>
<proteinExistence type="predicted"/>
<sequence>MSQPLTKRNEMREIRTAIKTVLRSAPQGMGLNDLAENVYTILPDATYEQIKRSVFIMQGNGITANRSHARNIYFLDGAVIEPPEPEHLTYKPRAVVKPPLESKREVMPVKQKTVPARAGLFTAERRTPMQWCVDTLALMSMAGA</sequence>
<evidence type="ECO:0000313" key="2">
    <source>
        <dbReference type="Proteomes" id="UP000030302"/>
    </source>
</evidence>
<evidence type="ECO:0000313" key="1">
    <source>
        <dbReference type="EMBL" id="AIY40163.1"/>
    </source>
</evidence>
<protein>
    <submittedName>
        <fullName evidence="1">Uncharacterized protein</fullName>
    </submittedName>
</protein>
<dbReference type="EMBL" id="CP009962">
    <property type="protein sequence ID" value="AIY40163.1"/>
    <property type="molecule type" value="Genomic_DNA"/>
</dbReference>
<dbReference type="RefSeq" id="WP_038486128.1">
    <property type="nucleotide sequence ID" value="NZ_CP009962.1"/>
</dbReference>